<dbReference type="OrthoDB" id="10329390at2759"/>
<feature type="compositionally biased region" description="Polar residues" evidence="1">
    <location>
        <begin position="19"/>
        <end position="29"/>
    </location>
</feature>
<organism evidence="3 4">
    <name type="scientific">Triparma strigata</name>
    <dbReference type="NCBI Taxonomy" id="1606541"/>
    <lineage>
        <taxon>Eukaryota</taxon>
        <taxon>Sar</taxon>
        <taxon>Stramenopiles</taxon>
        <taxon>Ochrophyta</taxon>
        <taxon>Bolidophyceae</taxon>
        <taxon>Parmales</taxon>
        <taxon>Triparmaceae</taxon>
        <taxon>Triparma</taxon>
    </lineage>
</organism>
<feature type="region of interest" description="Disordered" evidence="1">
    <location>
        <begin position="19"/>
        <end position="39"/>
    </location>
</feature>
<dbReference type="AlphaFoldDB" id="A0A9W7DUL5"/>
<keyword evidence="2" id="KW-1133">Transmembrane helix</keyword>
<feature type="transmembrane region" description="Helical" evidence="2">
    <location>
        <begin position="122"/>
        <end position="141"/>
    </location>
</feature>
<sequence length="227" mass="25094">MRTPDPSLSAPTMIRRSISVNSQGSSPRQLLSEGSRPTPSTNRILADRQSNFVVSLCLGAAFFVLGVVLGFCAAVYDHETTDLAWGISICCFAITMASLRLPIVYHLILTEPTTKWQDDRSYSLYVAIAVVGMSFGLMLPAEFMLIEICINDRSELQWERGGWVCVAALILPMLVGVVACIADIRNENEEREKWLRIRKNRMRKKRGDDLEGVSLVIQGEANDVGGG</sequence>
<feature type="transmembrane region" description="Helical" evidence="2">
    <location>
        <begin position="52"/>
        <end position="76"/>
    </location>
</feature>
<keyword evidence="2" id="KW-0812">Transmembrane</keyword>
<feature type="transmembrane region" description="Helical" evidence="2">
    <location>
        <begin position="161"/>
        <end position="184"/>
    </location>
</feature>
<comment type="caution">
    <text evidence="3">The sequence shown here is derived from an EMBL/GenBank/DDBJ whole genome shotgun (WGS) entry which is preliminary data.</text>
</comment>
<keyword evidence="4" id="KW-1185">Reference proteome</keyword>
<evidence type="ECO:0000313" key="4">
    <source>
        <dbReference type="Proteomes" id="UP001165085"/>
    </source>
</evidence>
<keyword evidence="2" id="KW-0472">Membrane</keyword>
<dbReference type="EMBL" id="BRXY01000034">
    <property type="protein sequence ID" value="GMH55593.1"/>
    <property type="molecule type" value="Genomic_DNA"/>
</dbReference>
<protein>
    <submittedName>
        <fullName evidence="3">Uncharacterized protein</fullName>
    </submittedName>
</protein>
<evidence type="ECO:0000256" key="1">
    <source>
        <dbReference type="SAM" id="MobiDB-lite"/>
    </source>
</evidence>
<evidence type="ECO:0000256" key="2">
    <source>
        <dbReference type="SAM" id="Phobius"/>
    </source>
</evidence>
<reference evidence="4" key="1">
    <citation type="journal article" date="2023" name="Commun. Biol.">
        <title>Genome analysis of Parmales, the sister group of diatoms, reveals the evolutionary specialization of diatoms from phago-mixotrophs to photoautotrophs.</title>
        <authorList>
            <person name="Ban H."/>
            <person name="Sato S."/>
            <person name="Yoshikawa S."/>
            <person name="Yamada K."/>
            <person name="Nakamura Y."/>
            <person name="Ichinomiya M."/>
            <person name="Sato N."/>
            <person name="Blanc-Mathieu R."/>
            <person name="Endo H."/>
            <person name="Kuwata A."/>
            <person name="Ogata H."/>
        </authorList>
    </citation>
    <scope>NUCLEOTIDE SEQUENCE [LARGE SCALE GENOMIC DNA]</scope>
    <source>
        <strain evidence="4">NIES 3701</strain>
    </source>
</reference>
<name>A0A9W7DUL5_9STRA</name>
<proteinExistence type="predicted"/>
<evidence type="ECO:0000313" key="3">
    <source>
        <dbReference type="EMBL" id="GMH55593.1"/>
    </source>
</evidence>
<dbReference type="Proteomes" id="UP001165085">
    <property type="component" value="Unassembled WGS sequence"/>
</dbReference>
<gene>
    <name evidence="3" type="ORF">TrST_g6471</name>
</gene>
<accession>A0A9W7DUL5</accession>
<feature type="transmembrane region" description="Helical" evidence="2">
    <location>
        <begin position="82"/>
        <end position="101"/>
    </location>
</feature>